<dbReference type="PANTHER" id="PTHR46552">
    <property type="entry name" value="NADH-UBIQUINONE OXIDOREDUCTASE CHAIN 2"/>
    <property type="match status" value="1"/>
</dbReference>
<keyword evidence="11 17" id="KW-1133">Transmembrane helix</keyword>
<evidence type="ECO:0000259" key="18">
    <source>
        <dbReference type="Pfam" id="PF00361"/>
    </source>
</evidence>
<accession>Q9TG87</accession>
<proteinExistence type="inferred from homology"/>
<dbReference type="GO" id="GO:0005743">
    <property type="term" value="C:mitochondrial inner membrane"/>
    <property type="evidence" value="ECO:0007669"/>
    <property type="project" value="UniProtKB-SubCell"/>
</dbReference>
<dbReference type="PRINTS" id="PR01436">
    <property type="entry name" value="NADHDHGNASE2"/>
</dbReference>
<evidence type="ECO:0000256" key="4">
    <source>
        <dbReference type="ARBA" id="ARBA00021008"/>
    </source>
</evidence>
<dbReference type="PANTHER" id="PTHR46552:SF1">
    <property type="entry name" value="NADH-UBIQUINONE OXIDOREDUCTASE CHAIN 2"/>
    <property type="match status" value="1"/>
</dbReference>
<feature type="transmembrane region" description="Helical" evidence="17">
    <location>
        <begin position="234"/>
        <end position="258"/>
    </location>
</feature>
<keyword evidence="15 17" id="KW-0472">Membrane</keyword>
<keyword evidence="14 17" id="KW-0496">Mitochondrion</keyword>
<evidence type="ECO:0000256" key="11">
    <source>
        <dbReference type="ARBA" id="ARBA00022989"/>
    </source>
</evidence>
<evidence type="ECO:0000256" key="12">
    <source>
        <dbReference type="ARBA" id="ARBA00023027"/>
    </source>
</evidence>
<keyword evidence="9 17" id="KW-1278">Translocase</keyword>
<evidence type="ECO:0000256" key="15">
    <source>
        <dbReference type="ARBA" id="ARBA00023136"/>
    </source>
</evidence>
<feature type="transmembrane region" description="Helical" evidence="17">
    <location>
        <begin position="201"/>
        <end position="222"/>
    </location>
</feature>
<sequence length="345" mass="37957">MNPMIASILIMNLILGSIITMSSYHWLLAWMGLELNTLAILPIISKLHHPRATEAATKYFLTQATASALILFSSMINAQTTGQWNILQLENPFAQICLTMALSMKLGLAPAHFWLPEVLQGTSLKTTLIIITWQKLAPITLLFLTWNYLSTITITTMGLMSVAVGGLGGLNQTQLRKVLAFSSIAHLGWVATIMPKSNDLALLNLSVYIIMTTPLMLSLILLHTKTALDLSMAWTTSPILTSLTMMTLLSLGGLPPLTGFLPKLLTLNELILHNMTPLAITLAMTSLLSLFFYLRLFYSLTITMAPNPTKTKTKWRMQPTTHTLLMSMALVPTLTALPLAPLIMP</sequence>
<dbReference type="AlphaFoldDB" id="Q9TG87"/>
<comment type="catalytic activity">
    <reaction evidence="16 17">
        <text>a ubiquinone + NADH + 5 H(+)(in) = a ubiquinol + NAD(+) + 4 H(+)(out)</text>
        <dbReference type="Rhea" id="RHEA:29091"/>
        <dbReference type="Rhea" id="RHEA-COMP:9565"/>
        <dbReference type="Rhea" id="RHEA-COMP:9566"/>
        <dbReference type="ChEBI" id="CHEBI:15378"/>
        <dbReference type="ChEBI" id="CHEBI:16389"/>
        <dbReference type="ChEBI" id="CHEBI:17976"/>
        <dbReference type="ChEBI" id="CHEBI:57540"/>
        <dbReference type="ChEBI" id="CHEBI:57945"/>
        <dbReference type="EC" id="7.1.1.2"/>
    </reaction>
</comment>
<dbReference type="InterPro" id="IPR003917">
    <property type="entry name" value="NADH_UbQ_OxRdtase_chain2"/>
</dbReference>
<feature type="domain" description="NADH:quinone oxidoreductase/Mrp antiporter transmembrane" evidence="18">
    <location>
        <begin position="23"/>
        <end position="288"/>
    </location>
</feature>
<geneLocation type="mitochondrion" evidence="20"/>
<comment type="similarity">
    <text evidence="2 17">Belongs to the complex I subunit 2 family.</text>
</comment>
<dbReference type="InterPro" id="IPR001750">
    <property type="entry name" value="ND/Mrp_TM"/>
</dbReference>
<feature type="transmembrane region" description="Helical" evidence="17">
    <location>
        <begin position="178"/>
        <end position="195"/>
    </location>
</feature>
<evidence type="ECO:0000256" key="10">
    <source>
        <dbReference type="ARBA" id="ARBA00022982"/>
    </source>
</evidence>
<dbReference type="EMBL" id="AF085608">
    <property type="protein sequence ID" value="AAD51513.1"/>
    <property type="molecule type" value="Genomic_DNA"/>
</dbReference>
<evidence type="ECO:0000256" key="1">
    <source>
        <dbReference type="ARBA" id="ARBA00004448"/>
    </source>
</evidence>
<dbReference type="EC" id="7.1.1.2" evidence="3 17"/>
<keyword evidence="7 17" id="KW-0812">Transmembrane</keyword>
<keyword evidence="12 17" id="KW-0520">NAD</keyword>
<evidence type="ECO:0000256" key="7">
    <source>
        <dbReference type="ARBA" id="ARBA00022692"/>
    </source>
</evidence>
<evidence type="ECO:0000256" key="14">
    <source>
        <dbReference type="ARBA" id="ARBA00023128"/>
    </source>
</evidence>
<evidence type="ECO:0000259" key="19">
    <source>
        <dbReference type="Pfam" id="PF06444"/>
    </source>
</evidence>
<keyword evidence="13 17" id="KW-0830">Ubiquinone</keyword>
<evidence type="ECO:0000256" key="3">
    <source>
        <dbReference type="ARBA" id="ARBA00012944"/>
    </source>
</evidence>
<comment type="subcellular location">
    <subcellularLocation>
        <location evidence="1 17">Mitochondrion inner membrane</location>
        <topology evidence="1 17">Multi-pass membrane protein</topology>
    </subcellularLocation>
</comment>
<dbReference type="GO" id="GO:0006120">
    <property type="term" value="P:mitochondrial electron transport, NADH to ubiquinone"/>
    <property type="evidence" value="ECO:0007669"/>
    <property type="project" value="InterPro"/>
</dbReference>
<dbReference type="GO" id="GO:0008137">
    <property type="term" value="F:NADH dehydrogenase (ubiquinone) activity"/>
    <property type="evidence" value="ECO:0007669"/>
    <property type="project" value="UniProtKB-EC"/>
</dbReference>
<evidence type="ECO:0000256" key="9">
    <source>
        <dbReference type="ARBA" id="ARBA00022967"/>
    </source>
</evidence>
<keyword evidence="10 17" id="KW-0249">Electron transport</keyword>
<dbReference type="Pfam" id="PF06444">
    <property type="entry name" value="NADH_dehy_S2_C"/>
    <property type="match status" value="1"/>
</dbReference>
<protein>
    <recommendedName>
        <fullName evidence="4 17">NADH-ubiquinone oxidoreductase chain 2</fullName>
        <ecNumber evidence="3 17">7.1.1.2</ecNumber>
    </recommendedName>
</protein>
<evidence type="ECO:0000256" key="8">
    <source>
        <dbReference type="ARBA" id="ARBA00022792"/>
    </source>
</evidence>
<keyword evidence="6 17" id="KW-0679">Respiratory chain</keyword>
<keyword evidence="8 17" id="KW-0999">Mitochondrion inner membrane</keyword>
<name>Q9TG87_9SAUR</name>
<feature type="domain" description="NADH dehydrogenase subunit 2 C-terminal" evidence="19">
    <location>
        <begin position="290"/>
        <end position="344"/>
    </location>
</feature>
<dbReference type="InterPro" id="IPR050175">
    <property type="entry name" value="Complex_I_Subunit_2"/>
</dbReference>
<dbReference type="Pfam" id="PF00361">
    <property type="entry name" value="Proton_antipo_M"/>
    <property type="match status" value="1"/>
</dbReference>
<dbReference type="InterPro" id="IPR010933">
    <property type="entry name" value="NADH_DH_su2_C"/>
</dbReference>
<evidence type="ECO:0000256" key="2">
    <source>
        <dbReference type="ARBA" id="ARBA00007012"/>
    </source>
</evidence>
<organism evidence="20">
    <name type="scientific">Mesoamericus bilobatus</name>
    <dbReference type="NCBI Taxonomy" id="102183"/>
    <lineage>
        <taxon>Eukaryota</taxon>
        <taxon>Metazoa</taxon>
        <taxon>Chordata</taxon>
        <taxon>Craniata</taxon>
        <taxon>Vertebrata</taxon>
        <taxon>Euteleostomi</taxon>
        <taxon>Lepidosauria</taxon>
        <taxon>Squamata</taxon>
        <taxon>Bifurcata</taxon>
        <taxon>Unidentata</taxon>
        <taxon>Episquamata</taxon>
        <taxon>Toxicofera</taxon>
        <taxon>Anguimorpha</taxon>
        <taxon>Diploglossidae</taxon>
        <taxon>Mesoamericus</taxon>
    </lineage>
</organism>
<evidence type="ECO:0000256" key="17">
    <source>
        <dbReference type="RuleBase" id="RU003403"/>
    </source>
</evidence>
<feature type="transmembrane region" description="Helical" evidence="17">
    <location>
        <begin position="152"/>
        <end position="171"/>
    </location>
</feature>
<keyword evidence="5" id="KW-0813">Transport</keyword>
<reference evidence="20" key="1">
    <citation type="journal article" date="1999" name="Mol. Phylogenet. Evol.">
        <title>Molecular phylogenetics, tRNA evolution, and historical biogeography in anguid lizards and related taxonomic families.</title>
        <authorList>
            <person name="Macey J.R."/>
            <person name="Schulte J.A.II."/>
            <person name="Larson A."/>
            <person name="Tuniyev B.S."/>
            <person name="Orlov N."/>
            <person name="Papenfuss T.J."/>
        </authorList>
    </citation>
    <scope>NUCLEOTIDE SEQUENCE</scope>
</reference>
<evidence type="ECO:0000313" key="20">
    <source>
        <dbReference type="EMBL" id="AAD51513.1"/>
    </source>
</evidence>
<evidence type="ECO:0000256" key="13">
    <source>
        <dbReference type="ARBA" id="ARBA00023075"/>
    </source>
</evidence>
<evidence type="ECO:0000256" key="16">
    <source>
        <dbReference type="ARBA" id="ARBA00049551"/>
    </source>
</evidence>
<gene>
    <name evidence="20" type="primary">ND2</name>
</gene>
<evidence type="ECO:0000256" key="6">
    <source>
        <dbReference type="ARBA" id="ARBA00022660"/>
    </source>
</evidence>
<feature type="transmembrane region" description="Helical" evidence="17">
    <location>
        <begin position="278"/>
        <end position="302"/>
    </location>
</feature>
<feature type="transmembrane region" description="Helical" evidence="17">
    <location>
        <begin position="323"/>
        <end position="344"/>
    </location>
</feature>
<evidence type="ECO:0000256" key="5">
    <source>
        <dbReference type="ARBA" id="ARBA00022448"/>
    </source>
</evidence>
<comment type="function">
    <text evidence="17">Core subunit of the mitochondrial membrane respiratory chain NADH dehydrogenase (Complex I) which catalyzes electron transfer from NADH through the respiratory chain, using ubiquinone as an electron acceptor. Essential for the catalytic activity and assembly of complex I.</text>
</comment>